<dbReference type="GO" id="GO:0004806">
    <property type="term" value="F:triacylglycerol lipase activity"/>
    <property type="evidence" value="ECO:0007669"/>
    <property type="project" value="TreeGrafter"/>
</dbReference>
<dbReference type="GO" id="GO:0005737">
    <property type="term" value="C:cytoplasm"/>
    <property type="evidence" value="ECO:0007669"/>
    <property type="project" value="TreeGrafter"/>
</dbReference>
<reference evidence="5 6" key="1">
    <citation type="journal article" date="2018" name="BMC Genomics">
        <title>Genomic comparison of Trypanosoma conorhini and Trypanosoma rangeli to Trypanosoma cruzi strains of high and low virulence.</title>
        <authorList>
            <person name="Bradwell K.R."/>
            <person name="Koparde V.N."/>
            <person name="Matveyev A.V."/>
            <person name="Serrano M.G."/>
            <person name="Alves J.M."/>
            <person name="Parikh H."/>
            <person name="Huang B."/>
            <person name="Lee V."/>
            <person name="Espinosa-Alvarez O."/>
            <person name="Ortiz P.A."/>
            <person name="Costa-Martins A.G."/>
            <person name="Teixeira M.M."/>
            <person name="Buck G.A."/>
        </authorList>
    </citation>
    <scope>NUCLEOTIDE SEQUENCE [LARGE SCALE GENOMIC DNA]</scope>
    <source>
        <strain evidence="5 6">025E</strain>
    </source>
</reference>
<keyword evidence="1 2" id="KW-0443">Lipid metabolism</keyword>
<feature type="short sequence motif" description="GXSXG" evidence="2">
    <location>
        <begin position="56"/>
        <end position="60"/>
    </location>
</feature>
<dbReference type="OrthoDB" id="197155at2759"/>
<dbReference type="GO" id="GO:0019433">
    <property type="term" value="P:triglyceride catabolic process"/>
    <property type="evidence" value="ECO:0007669"/>
    <property type="project" value="TreeGrafter"/>
</dbReference>
<comment type="caution">
    <text evidence="2">Lacks conserved residue(s) required for the propagation of feature annotation.</text>
</comment>
<dbReference type="InterPro" id="IPR016035">
    <property type="entry name" value="Acyl_Trfase/lysoPLipase"/>
</dbReference>
<dbReference type="SUPFAM" id="SSF52151">
    <property type="entry name" value="FabD/lysophospholipase-like"/>
    <property type="match status" value="1"/>
</dbReference>
<dbReference type="RefSeq" id="XP_029223585.1">
    <property type="nucleotide sequence ID" value="XM_029376289.1"/>
</dbReference>
<dbReference type="GeneID" id="40323083"/>
<dbReference type="EMBL" id="MKKU01001144">
    <property type="protein sequence ID" value="RNE97368.1"/>
    <property type="molecule type" value="Genomic_DNA"/>
</dbReference>
<keyword evidence="2" id="KW-0378">Hydrolase</keyword>
<feature type="active site" description="Proton acceptor" evidence="2">
    <location>
        <position position="184"/>
    </location>
</feature>
<gene>
    <name evidence="5" type="ORF">Tco025E_09472</name>
</gene>
<proteinExistence type="predicted"/>
<dbReference type="Proteomes" id="UP000284403">
    <property type="component" value="Unassembled WGS sequence"/>
</dbReference>
<comment type="caution">
    <text evidence="5">The sequence shown here is derived from an EMBL/GenBank/DDBJ whole genome shotgun (WGS) entry which is preliminary data.</text>
</comment>
<keyword evidence="3" id="KW-0812">Transmembrane</keyword>
<keyword evidence="3" id="KW-0472">Membrane</keyword>
<keyword evidence="3" id="KW-1133">Transmembrane helix</keyword>
<name>A0A422MVV6_9TRYP</name>
<feature type="active site" description="Nucleophile" evidence="2">
    <location>
        <position position="58"/>
    </location>
</feature>
<dbReference type="PANTHER" id="PTHR12406:SF42">
    <property type="entry name" value="PNPLA DOMAIN-CONTAINING PROTEIN"/>
    <property type="match status" value="1"/>
</dbReference>
<dbReference type="InterPro" id="IPR033562">
    <property type="entry name" value="PLPL"/>
</dbReference>
<evidence type="ECO:0000256" key="1">
    <source>
        <dbReference type="ARBA" id="ARBA00023098"/>
    </source>
</evidence>
<evidence type="ECO:0000313" key="6">
    <source>
        <dbReference type="Proteomes" id="UP000284403"/>
    </source>
</evidence>
<dbReference type="InterPro" id="IPR002641">
    <property type="entry name" value="PNPLA_dom"/>
</dbReference>
<evidence type="ECO:0000256" key="3">
    <source>
        <dbReference type="SAM" id="Phobius"/>
    </source>
</evidence>
<feature type="short sequence motif" description="DGA/G" evidence="2">
    <location>
        <begin position="184"/>
        <end position="186"/>
    </location>
</feature>
<evidence type="ECO:0000256" key="2">
    <source>
        <dbReference type="PROSITE-ProRule" id="PRU01161"/>
    </source>
</evidence>
<dbReference type="PANTHER" id="PTHR12406">
    <property type="entry name" value="CALCIUM-INDEPENDENT PHOSPHOLIPASE A2 IPLA2 -RELATED"/>
    <property type="match status" value="1"/>
</dbReference>
<dbReference type="GO" id="GO:0055088">
    <property type="term" value="P:lipid homeostasis"/>
    <property type="evidence" value="ECO:0007669"/>
    <property type="project" value="TreeGrafter"/>
</dbReference>
<feature type="transmembrane region" description="Helical" evidence="3">
    <location>
        <begin position="268"/>
        <end position="287"/>
    </location>
</feature>
<keyword evidence="2" id="KW-0442">Lipid degradation</keyword>
<dbReference type="PROSITE" id="PS51635">
    <property type="entry name" value="PNPLA"/>
    <property type="match status" value="1"/>
</dbReference>
<feature type="transmembrane region" description="Helical" evidence="3">
    <location>
        <begin position="293"/>
        <end position="316"/>
    </location>
</feature>
<dbReference type="Pfam" id="PF01734">
    <property type="entry name" value="Patatin"/>
    <property type="match status" value="1"/>
</dbReference>
<keyword evidence="6" id="KW-1185">Reference proteome</keyword>
<accession>A0A422MVV6</accession>
<dbReference type="Gene3D" id="3.40.1090.10">
    <property type="entry name" value="Cytosolic phospholipase A2 catalytic domain"/>
    <property type="match status" value="1"/>
</dbReference>
<dbReference type="GO" id="GO:0005811">
    <property type="term" value="C:lipid droplet"/>
    <property type="evidence" value="ECO:0007669"/>
    <property type="project" value="TreeGrafter"/>
</dbReference>
<feature type="domain" description="PNPLA" evidence="4">
    <location>
        <begin position="17"/>
        <end position="197"/>
    </location>
</feature>
<organism evidence="5 6">
    <name type="scientific">Trypanosoma conorhini</name>
    <dbReference type="NCBI Taxonomy" id="83891"/>
    <lineage>
        <taxon>Eukaryota</taxon>
        <taxon>Discoba</taxon>
        <taxon>Euglenozoa</taxon>
        <taxon>Kinetoplastea</taxon>
        <taxon>Metakinetoplastina</taxon>
        <taxon>Trypanosomatida</taxon>
        <taxon>Trypanosomatidae</taxon>
        <taxon>Trypanosoma</taxon>
    </lineage>
</organism>
<sequence>MSRSAANDKSDVFDLTFGFAAGGWFQMYHFGACQAIVDCGIIEKLTSEGKRIRFAGASAGSLAAVCLASKSYRFKEIREFVMMCAEHYRSSWLNLFCMKKYLAESLEAFGAHLKDLEMKPQLYEVLNDGSLEIFVTTLPYMKQKVMTEFHSHEDILEALKASCCMSPLVGAPFRLRGTGEWVCDGGLATVTPHKGDAKTITVSAFYCGTATVHPTIFVPLWWGLRPPGKVALRNLFALGYNDMIEGLVANAYLSPEEAEPLLKPEVKFLIEGGVVVSCALHLLDLLVFMFVRPVVVCCIYAELAFMSCVYFLRGLFFWDNRPLARMYDNVRNMLSLRTLGRLVFGEKVPHNGERLEKSSRVYRLFNPIVLGGKKTRRELS</sequence>
<dbReference type="GO" id="GO:0016020">
    <property type="term" value="C:membrane"/>
    <property type="evidence" value="ECO:0007669"/>
    <property type="project" value="TreeGrafter"/>
</dbReference>
<dbReference type="AlphaFoldDB" id="A0A422MVV6"/>
<evidence type="ECO:0000259" key="4">
    <source>
        <dbReference type="PROSITE" id="PS51635"/>
    </source>
</evidence>
<protein>
    <submittedName>
        <fullName evidence="5">Patatin-like phospholipase</fullName>
    </submittedName>
</protein>
<evidence type="ECO:0000313" key="5">
    <source>
        <dbReference type="EMBL" id="RNE97368.1"/>
    </source>
</evidence>